<dbReference type="HOGENOM" id="CLU_1760759_0_0_1"/>
<evidence type="ECO:0000313" key="1">
    <source>
        <dbReference type="EMBL" id="ESO12096.1"/>
    </source>
</evidence>
<dbReference type="EMBL" id="KB095811">
    <property type="protein sequence ID" value="ESO12096.1"/>
    <property type="molecule type" value="Genomic_DNA"/>
</dbReference>
<dbReference type="EMBL" id="AMQM01000060">
    <property type="status" value="NOT_ANNOTATED_CDS"/>
    <property type="molecule type" value="Genomic_DNA"/>
</dbReference>
<keyword evidence="3" id="KW-1185">Reference proteome</keyword>
<reference evidence="2" key="3">
    <citation type="submission" date="2015-06" db="UniProtKB">
        <authorList>
            <consortium name="EnsemblMetazoa"/>
        </authorList>
    </citation>
    <scope>IDENTIFICATION</scope>
</reference>
<dbReference type="KEGG" id="hro:HELRODRAFT_158517"/>
<accession>T1EMW4</accession>
<dbReference type="RefSeq" id="XP_009008816.1">
    <property type="nucleotide sequence ID" value="XM_009010568.1"/>
</dbReference>
<name>T1EMW4_HELRO</name>
<dbReference type="AlphaFoldDB" id="T1EMW4"/>
<reference evidence="3" key="1">
    <citation type="submission" date="2012-12" db="EMBL/GenBank/DDBJ databases">
        <authorList>
            <person name="Hellsten U."/>
            <person name="Grimwood J."/>
            <person name="Chapman J.A."/>
            <person name="Shapiro H."/>
            <person name="Aerts A."/>
            <person name="Otillar R.P."/>
            <person name="Terry A.Y."/>
            <person name="Boore J.L."/>
            <person name="Simakov O."/>
            <person name="Marletaz F."/>
            <person name="Cho S.-J."/>
            <person name="Edsinger-Gonzales E."/>
            <person name="Havlak P."/>
            <person name="Kuo D.-H."/>
            <person name="Larsson T."/>
            <person name="Lv J."/>
            <person name="Arendt D."/>
            <person name="Savage R."/>
            <person name="Osoegawa K."/>
            <person name="de Jong P."/>
            <person name="Lindberg D.R."/>
            <person name="Seaver E.C."/>
            <person name="Weisblat D.A."/>
            <person name="Putnam N.H."/>
            <person name="Grigoriev I.V."/>
            <person name="Rokhsar D.S."/>
        </authorList>
    </citation>
    <scope>NUCLEOTIDE SEQUENCE</scope>
</reference>
<organism evidence="2 3">
    <name type="scientific">Helobdella robusta</name>
    <name type="common">Californian leech</name>
    <dbReference type="NCBI Taxonomy" id="6412"/>
    <lineage>
        <taxon>Eukaryota</taxon>
        <taxon>Metazoa</taxon>
        <taxon>Spiralia</taxon>
        <taxon>Lophotrochozoa</taxon>
        <taxon>Annelida</taxon>
        <taxon>Clitellata</taxon>
        <taxon>Hirudinea</taxon>
        <taxon>Rhynchobdellida</taxon>
        <taxon>Glossiphoniidae</taxon>
        <taxon>Helobdella</taxon>
    </lineage>
</organism>
<dbReference type="EnsemblMetazoa" id="HelroT158517">
    <property type="protein sequence ID" value="HelroP158517"/>
    <property type="gene ID" value="HelroG158517"/>
</dbReference>
<protein>
    <submittedName>
        <fullName evidence="1 2">Uncharacterized protein</fullName>
    </submittedName>
</protein>
<evidence type="ECO:0000313" key="3">
    <source>
        <dbReference type="Proteomes" id="UP000015101"/>
    </source>
</evidence>
<evidence type="ECO:0000313" key="2">
    <source>
        <dbReference type="EnsemblMetazoa" id="HelroP158517"/>
    </source>
</evidence>
<gene>
    <name evidence="2" type="primary">20197914</name>
    <name evidence="1" type="ORF">HELRODRAFT_158517</name>
</gene>
<dbReference type="Proteomes" id="UP000015101">
    <property type="component" value="Unassembled WGS sequence"/>
</dbReference>
<reference evidence="1 3" key="2">
    <citation type="journal article" date="2013" name="Nature">
        <title>Insights into bilaterian evolution from three spiralian genomes.</title>
        <authorList>
            <person name="Simakov O."/>
            <person name="Marletaz F."/>
            <person name="Cho S.J."/>
            <person name="Edsinger-Gonzales E."/>
            <person name="Havlak P."/>
            <person name="Hellsten U."/>
            <person name="Kuo D.H."/>
            <person name="Larsson T."/>
            <person name="Lv J."/>
            <person name="Arendt D."/>
            <person name="Savage R."/>
            <person name="Osoegawa K."/>
            <person name="de Jong P."/>
            <person name="Grimwood J."/>
            <person name="Chapman J.A."/>
            <person name="Shapiro H."/>
            <person name="Aerts A."/>
            <person name="Otillar R.P."/>
            <person name="Terry A.Y."/>
            <person name="Boore J.L."/>
            <person name="Grigoriev I.V."/>
            <person name="Lindberg D.R."/>
            <person name="Seaver E.C."/>
            <person name="Weisblat D.A."/>
            <person name="Putnam N.H."/>
            <person name="Rokhsar D.S."/>
        </authorList>
    </citation>
    <scope>NUCLEOTIDE SEQUENCE</scope>
</reference>
<dbReference type="GeneID" id="20197914"/>
<sequence>MTIVGSYNTGVENKKIFEVITLVFGSYERPTTLVSEVKLLIDRSYISDRKSILPTGDFDCDAPDNYDARDICDARDKCDARTTVMQATTAMHGLTCRKTQTGDRRYSSFEITPTKCTWNNSLVLVYLDDDINDGFIADEDEICINDKF</sequence>
<dbReference type="InParanoid" id="T1EMW4"/>
<proteinExistence type="predicted"/>
<dbReference type="CTD" id="20197914"/>